<protein>
    <recommendedName>
        <fullName evidence="3">Type II secretion system protein GspG C-terminal domain-containing protein</fullName>
    </recommendedName>
</protein>
<sequence>MIAINPNKRLQEARDATRLADNSQLSTSISEYFVTHGAYPPDLAISTETEFASDEGPNWIPGLENLPQDPNQAGIISTLTSLFNMKVNNQTTPDTAIKPQVAGTQSVTVEANNTDGYITYASSSWPSDNYPPDYTGECSVWPSPDFLLIGQVNNGSSYFSRRSYLTFDTSSIPQNANITHASLKLTKQAEMYDTSYTLKVRSFNWSNSLECPPLGSTQGGDWGGNPPVAQLVGSFSAAAFPPVNNSFEIELTDLATIQTGGLTSLMLSTNREEDNQKPAVTVNFTMETFRPYSSNSTNAQYRPQLIIEYITEPPPPEESPQPSPPPKGCKNKKHIYCYLVTTDRQSAILWAQLENEDDERIYYKPTANCKNTPPPDYFFNYCINNP</sequence>
<organism evidence="1 2">
    <name type="scientific">Candidatus Curtissbacteria bacterium RIFCSPHIGHO2_02_FULL_42_15</name>
    <dbReference type="NCBI Taxonomy" id="1797716"/>
    <lineage>
        <taxon>Bacteria</taxon>
        <taxon>Candidatus Curtissiibacteriota</taxon>
    </lineage>
</organism>
<proteinExistence type="predicted"/>
<comment type="caution">
    <text evidence="1">The sequence shown here is derived from an EMBL/GenBank/DDBJ whole genome shotgun (WGS) entry which is preliminary data.</text>
</comment>
<dbReference type="NCBIfam" id="NF033679">
    <property type="entry name" value="DNRLRE_dom"/>
    <property type="match status" value="1"/>
</dbReference>
<gene>
    <name evidence="1" type="ORF">A3D07_01015</name>
</gene>
<dbReference type="EMBL" id="MFBF01000069">
    <property type="protein sequence ID" value="OGD89645.1"/>
    <property type="molecule type" value="Genomic_DNA"/>
</dbReference>
<reference evidence="1 2" key="1">
    <citation type="journal article" date="2016" name="Nat. Commun.">
        <title>Thousands of microbial genomes shed light on interconnected biogeochemical processes in an aquifer system.</title>
        <authorList>
            <person name="Anantharaman K."/>
            <person name="Brown C.T."/>
            <person name="Hug L.A."/>
            <person name="Sharon I."/>
            <person name="Castelle C.J."/>
            <person name="Probst A.J."/>
            <person name="Thomas B.C."/>
            <person name="Singh A."/>
            <person name="Wilkins M.J."/>
            <person name="Karaoz U."/>
            <person name="Brodie E.L."/>
            <person name="Williams K.H."/>
            <person name="Hubbard S.S."/>
            <person name="Banfield J.F."/>
        </authorList>
    </citation>
    <scope>NUCLEOTIDE SEQUENCE [LARGE SCALE GENOMIC DNA]</scope>
</reference>
<evidence type="ECO:0000313" key="1">
    <source>
        <dbReference type="EMBL" id="OGD89645.1"/>
    </source>
</evidence>
<name>A0A1F5GCR8_9BACT</name>
<evidence type="ECO:0008006" key="3">
    <source>
        <dbReference type="Google" id="ProtNLM"/>
    </source>
</evidence>
<accession>A0A1F5GCR8</accession>
<dbReference type="Proteomes" id="UP000177124">
    <property type="component" value="Unassembled WGS sequence"/>
</dbReference>
<dbReference type="AlphaFoldDB" id="A0A1F5GCR8"/>
<evidence type="ECO:0000313" key="2">
    <source>
        <dbReference type="Proteomes" id="UP000177124"/>
    </source>
</evidence>